<accession>A0A100XF68</accession>
<dbReference type="PIRSF" id="PIRSF021513">
    <property type="entry name" value="GrhN_RubW_prd"/>
    <property type="match status" value="1"/>
</dbReference>
<sequence length="161" mass="18196">MTEQSHAVTLSHPPEPVLRVINPILRTLLRTPLLGGAGKEFMVVNVTGRKSGKRYSIPLSAHWIDGDLYAISSAGWKWNFRDGARAEILHDRQTRTMRGELIQDPATVAQLCHKTAQANGVKRAQRMLGMTFREQRIPTVEEFAEAARRERIAAIRFTPQR</sequence>
<proteinExistence type="predicted"/>
<dbReference type="OrthoDB" id="3292498at2"/>
<dbReference type="InterPro" id="IPR016791">
    <property type="entry name" value="Polyketide_synth_GrhN/RubW_prd"/>
</dbReference>
<dbReference type="InterPro" id="IPR012349">
    <property type="entry name" value="Split_barrel_FMN-bd"/>
</dbReference>
<comment type="caution">
    <text evidence="1">The sequence shown here is derived from an EMBL/GenBank/DDBJ whole genome shotgun (WGS) entry which is preliminary data.</text>
</comment>
<dbReference type="RefSeq" id="WP_003926393.1">
    <property type="nucleotide sequence ID" value="NZ_BCTB01000018.1"/>
</dbReference>
<gene>
    <name evidence="1" type="ORF">RMCT_2466</name>
</gene>
<reference evidence="1 2" key="1">
    <citation type="journal article" date="2016" name="Genome Announc.">
        <title>Draft Genome Sequences of Five Rapidly Growing Mycobacterium Species, M. thermoresistibile, M. fortuitum subsp. acetamidolyticum, M. canariasense, M. brisbanense, and M. novocastrense.</title>
        <authorList>
            <person name="Katahira K."/>
            <person name="Ogura Y."/>
            <person name="Gotoh Y."/>
            <person name="Hayashi T."/>
        </authorList>
    </citation>
    <scope>NUCLEOTIDE SEQUENCE [LARGE SCALE GENOMIC DNA]</scope>
    <source>
        <strain evidence="1 2">JCM6362</strain>
    </source>
</reference>
<dbReference type="EMBL" id="BCTB01000018">
    <property type="protein sequence ID" value="GAT15496.1"/>
    <property type="molecule type" value="Genomic_DNA"/>
</dbReference>
<dbReference type="STRING" id="1797.RMCT_2466"/>
<dbReference type="OMA" id="LYHRCAQ"/>
<dbReference type="AlphaFoldDB" id="A0A100XF68"/>
<dbReference type="Gene3D" id="2.30.110.10">
    <property type="entry name" value="Electron Transport, Fmn-binding Protein, Chain A"/>
    <property type="match status" value="1"/>
</dbReference>
<evidence type="ECO:0000313" key="2">
    <source>
        <dbReference type="Proteomes" id="UP000069654"/>
    </source>
</evidence>
<evidence type="ECO:0000313" key="1">
    <source>
        <dbReference type="EMBL" id="GAT15496.1"/>
    </source>
</evidence>
<dbReference type="Proteomes" id="UP000069654">
    <property type="component" value="Unassembled WGS sequence"/>
</dbReference>
<name>A0A100XF68_MYCTH</name>
<reference evidence="2" key="2">
    <citation type="submission" date="2016-02" db="EMBL/GenBank/DDBJ databases">
        <title>Draft genome sequence of five rapidly growing Mycobacterium species.</title>
        <authorList>
            <person name="Katahira K."/>
            <person name="Gotou Y."/>
            <person name="Iida K."/>
            <person name="Ogura Y."/>
            <person name="Hayashi T."/>
        </authorList>
    </citation>
    <scope>NUCLEOTIDE SEQUENCE [LARGE SCALE GENOMIC DNA]</scope>
    <source>
        <strain evidence="2">JCM6362</strain>
    </source>
</reference>
<organism evidence="1 2">
    <name type="scientific">Mycolicibacterium thermoresistibile</name>
    <name type="common">Mycobacterium thermoresistibile</name>
    <dbReference type="NCBI Taxonomy" id="1797"/>
    <lineage>
        <taxon>Bacteria</taxon>
        <taxon>Bacillati</taxon>
        <taxon>Actinomycetota</taxon>
        <taxon>Actinomycetes</taxon>
        <taxon>Mycobacteriales</taxon>
        <taxon>Mycobacteriaceae</taxon>
        <taxon>Mycolicibacterium</taxon>
    </lineage>
</organism>
<evidence type="ECO:0008006" key="3">
    <source>
        <dbReference type="Google" id="ProtNLM"/>
    </source>
</evidence>
<protein>
    <recommendedName>
        <fullName evidence="3">Deazaflavin-dependent nitroreductase family protein</fullName>
    </recommendedName>
</protein>